<dbReference type="Proteomes" id="UP000053300">
    <property type="component" value="Unassembled WGS sequence"/>
</dbReference>
<evidence type="ECO:0000313" key="1">
    <source>
        <dbReference type="EMBL" id="KUF38371.1"/>
    </source>
</evidence>
<gene>
    <name evidence="1" type="ORF">AS359_11625</name>
</gene>
<name>A0A0W7YTN1_9BURK</name>
<protein>
    <submittedName>
        <fullName evidence="1">Uncharacterized protein</fullName>
    </submittedName>
</protein>
<dbReference type="EMBL" id="LPXH01000040">
    <property type="protein sequence ID" value="KUF38371.1"/>
    <property type="molecule type" value="Genomic_DNA"/>
</dbReference>
<dbReference type="AlphaFoldDB" id="A0A0W7YTN1"/>
<keyword evidence="2" id="KW-1185">Reference proteome</keyword>
<accession>A0A0W7YTN1</accession>
<reference evidence="1 2" key="1">
    <citation type="submission" date="2015-12" db="EMBL/GenBank/DDBJ databases">
        <title>Complete genome sequence of a multi-drug resistant strain Acidovorax sp. 12322-1.</title>
        <authorList>
            <person name="Ming D."/>
            <person name="Wang M."/>
            <person name="Hu S."/>
            <person name="Zhou Y."/>
            <person name="Jiang T."/>
        </authorList>
    </citation>
    <scope>NUCLEOTIDE SEQUENCE [LARGE SCALE GENOMIC DNA]</scope>
    <source>
        <strain evidence="1 2">12322-1</strain>
    </source>
</reference>
<sequence>MQVFGQAPDRAGTRPFRINSPLSAQPLNQVLHLISFLCRREHIRQFAQQQLIQVRASSLSIFLQEVQH</sequence>
<evidence type="ECO:0000313" key="2">
    <source>
        <dbReference type="Proteomes" id="UP000053300"/>
    </source>
</evidence>
<proteinExistence type="predicted"/>
<comment type="caution">
    <text evidence="1">The sequence shown here is derived from an EMBL/GenBank/DDBJ whole genome shotgun (WGS) entry which is preliminary data.</text>
</comment>
<organism evidence="1 2">
    <name type="scientific">Comamonas kerstersii</name>
    <dbReference type="NCBI Taxonomy" id="225992"/>
    <lineage>
        <taxon>Bacteria</taxon>
        <taxon>Pseudomonadati</taxon>
        <taxon>Pseudomonadota</taxon>
        <taxon>Betaproteobacteria</taxon>
        <taxon>Burkholderiales</taxon>
        <taxon>Comamonadaceae</taxon>
        <taxon>Comamonas</taxon>
    </lineage>
</organism>